<keyword evidence="4" id="KW-0418">Kinase</keyword>
<dbReference type="GO" id="GO:0004673">
    <property type="term" value="F:protein histidine kinase activity"/>
    <property type="evidence" value="ECO:0007669"/>
    <property type="project" value="UniProtKB-EC"/>
</dbReference>
<dbReference type="Proteomes" id="UP000199440">
    <property type="component" value="Unassembled WGS sequence"/>
</dbReference>
<organism evidence="8 9">
    <name type="scientific">Kriegella aquimaris</name>
    <dbReference type="NCBI Taxonomy" id="192904"/>
    <lineage>
        <taxon>Bacteria</taxon>
        <taxon>Pseudomonadati</taxon>
        <taxon>Bacteroidota</taxon>
        <taxon>Flavobacteriia</taxon>
        <taxon>Flavobacteriales</taxon>
        <taxon>Flavobacteriaceae</taxon>
        <taxon>Kriegella</taxon>
    </lineage>
</organism>
<keyword evidence="6" id="KW-1133">Transmembrane helix</keyword>
<keyword evidence="5" id="KW-0902">Two-component regulatory system</keyword>
<keyword evidence="6" id="KW-0812">Transmembrane</keyword>
<reference evidence="8 9" key="1">
    <citation type="submission" date="2016-10" db="EMBL/GenBank/DDBJ databases">
        <authorList>
            <person name="de Groot N.N."/>
        </authorList>
    </citation>
    <scope>NUCLEOTIDE SEQUENCE [LARGE SCALE GENOMIC DNA]</scope>
    <source>
        <strain evidence="8 9">DSM 19886</strain>
    </source>
</reference>
<keyword evidence="9" id="KW-1185">Reference proteome</keyword>
<evidence type="ECO:0000256" key="3">
    <source>
        <dbReference type="ARBA" id="ARBA00022679"/>
    </source>
</evidence>
<evidence type="ECO:0000313" key="8">
    <source>
        <dbReference type="EMBL" id="SDM20659.1"/>
    </source>
</evidence>
<dbReference type="Gene3D" id="3.30.565.10">
    <property type="entry name" value="Histidine kinase-like ATPase, C-terminal domain"/>
    <property type="match status" value="1"/>
</dbReference>
<evidence type="ECO:0000313" key="9">
    <source>
        <dbReference type="Proteomes" id="UP000199440"/>
    </source>
</evidence>
<dbReference type="EC" id="2.7.13.3" evidence="2"/>
<dbReference type="InterPro" id="IPR050482">
    <property type="entry name" value="Sensor_HK_TwoCompSys"/>
</dbReference>
<dbReference type="AlphaFoldDB" id="A0A1G9RBH8"/>
<dbReference type="CDD" id="cd16917">
    <property type="entry name" value="HATPase_UhpB-NarQ-NarX-like"/>
    <property type="match status" value="1"/>
</dbReference>
<dbReference type="EMBL" id="FNGV01000006">
    <property type="protein sequence ID" value="SDM20659.1"/>
    <property type="molecule type" value="Genomic_DNA"/>
</dbReference>
<evidence type="ECO:0000256" key="4">
    <source>
        <dbReference type="ARBA" id="ARBA00022777"/>
    </source>
</evidence>
<feature type="domain" description="Histidine kinase" evidence="7">
    <location>
        <begin position="591"/>
        <end position="676"/>
    </location>
</feature>
<dbReference type="GO" id="GO:0000160">
    <property type="term" value="P:phosphorelay signal transduction system"/>
    <property type="evidence" value="ECO:0007669"/>
    <property type="project" value="UniProtKB-KW"/>
</dbReference>
<gene>
    <name evidence="8" type="ORF">SAMN04488514_10669</name>
</gene>
<keyword evidence="3" id="KW-0808">Transferase</keyword>
<dbReference type="InterPro" id="IPR036890">
    <property type="entry name" value="HATPase_C_sf"/>
</dbReference>
<name>A0A1G9RBH8_9FLAO</name>
<dbReference type="PROSITE" id="PS50109">
    <property type="entry name" value="HIS_KIN"/>
    <property type="match status" value="1"/>
</dbReference>
<protein>
    <recommendedName>
        <fullName evidence="2">histidine kinase</fullName>
        <ecNumber evidence="2">2.7.13.3</ecNumber>
    </recommendedName>
</protein>
<proteinExistence type="predicted"/>
<evidence type="ECO:0000259" key="7">
    <source>
        <dbReference type="PROSITE" id="PS50109"/>
    </source>
</evidence>
<evidence type="ECO:0000256" key="2">
    <source>
        <dbReference type="ARBA" id="ARBA00012438"/>
    </source>
</evidence>
<evidence type="ECO:0000256" key="6">
    <source>
        <dbReference type="SAM" id="Phobius"/>
    </source>
</evidence>
<dbReference type="InterPro" id="IPR011990">
    <property type="entry name" value="TPR-like_helical_dom_sf"/>
</dbReference>
<dbReference type="InterPro" id="IPR005467">
    <property type="entry name" value="His_kinase_dom"/>
</dbReference>
<accession>A0A1G9RBH8</accession>
<sequence>MKRAISSDMAFLFYYIYSQTNFDMAYARVFFLMILLACIGCKNSEDSETSKMNDNGIQEVLKHSKNTELDFEQRLKWIDSAYANKQKTALDKLTLALLYDKSALHYKLKQMDSAAYYDALLFKKSSLLGDDYFVGRASHRLAYDFKNRGVYDSAYFYYNISKNAFQNLRDSSQVGRRLLSMGLIQKDQNDFFGSKETLTEALQFLNQYNDTKYIASCFNALATNHRKLLNYTDAVDYYSKAIEFTDSENDNLIYANNLSATYIDHGAYANAIGLLQKVLKDSLLQQKQREYARVVDNLAYAQWLSGDNDTPNSLFQALGIRIADGDKRGQIASYTHLGEYYAASDLEKGRAYFDSAIRLSKSLRIPRAEQDVLKFLIDLNPKNIAFRDRYTFLQDSMYAQELKVKTQFAKYKYDDRLKQESILRLQTEKAVQELEVVKERNYKITFVFAFFVACLGLGFIYYYFRQRTKDLKKKATYLEQRNKIEKLEAVYETEAQLSRRLHDDFGAQLNHTMLLIQNNTEKSILLDKIDGLYQQSRDFSREINNVDTGASYKDELFEMLRLQTPPTTKLFTTGSKEIDWSVISGLSKTVLYKVLREIMMNMAAYSEASLVAITFNRDVDFLQVKYSDDGVGASEEALNSKNGLRNTEKRIQAIDGTIIFESEKGKGFKVEINIPN</sequence>
<dbReference type="SUPFAM" id="SSF55874">
    <property type="entry name" value="ATPase domain of HSP90 chaperone/DNA topoisomerase II/histidine kinase"/>
    <property type="match status" value="1"/>
</dbReference>
<comment type="catalytic activity">
    <reaction evidence="1">
        <text>ATP + protein L-histidine = ADP + protein N-phospho-L-histidine.</text>
        <dbReference type="EC" id="2.7.13.3"/>
    </reaction>
</comment>
<feature type="transmembrane region" description="Helical" evidence="6">
    <location>
        <begin position="444"/>
        <end position="464"/>
    </location>
</feature>
<dbReference type="Gene3D" id="1.25.40.10">
    <property type="entry name" value="Tetratricopeptide repeat domain"/>
    <property type="match status" value="2"/>
</dbReference>
<dbReference type="STRING" id="192904.SAMN04488514_10669"/>
<dbReference type="SUPFAM" id="SSF48452">
    <property type="entry name" value="TPR-like"/>
    <property type="match status" value="2"/>
</dbReference>
<dbReference type="PANTHER" id="PTHR24421">
    <property type="entry name" value="NITRATE/NITRITE SENSOR PROTEIN NARX-RELATED"/>
    <property type="match status" value="1"/>
</dbReference>
<keyword evidence="6" id="KW-0472">Membrane</keyword>
<evidence type="ECO:0000256" key="5">
    <source>
        <dbReference type="ARBA" id="ARBA00023012"/>
    </source>
</evidence>
<dbReference type="PANTHER" id="PTHR24421:SF10">
    <property type="entry name" value="NITRATE_NITRITE SENSOR PROTEIN NARQ"/>
    <property type="match status" value="1"/>
</dbReference>
<evidence type="ECO:0000256" key="1">
    <source>
        <dbReference type="ARBA" id="ARBA00000085"/>
    </source>
</evidence>